<reference evidence="3 5" key="2">
    <citation type="submission" date="2023-09" db="EMBL/GenBank/DDBJ databases">
        <title>Complete-Gapless Cercospora beticola genome.</title>
        <authorList>
            <person name="Wyatt N.A."/>
            <person name="Spanner R.E."/>
            <person name="Bolton M.D."/>
        </authorList>
    </citation>
    <scope>NUCLEOTIDE SEQUENCE [LARGE SCALE GENOMIC DNA]</scope>
    <source>
        <strain evidence="3">Cb09-40</strain>
    </source>
</reference>
<proteinExistence type="predicted"/>
<dbReference type="EMBL" id="CP134193">
    <property type="protein sequence ID" value="WPB08518.1"/>
    <property type="molecule type" value="Genomic_DNA"/>
</dbReference>
<accession>A0A2G5GKS7</accession>
<evidence type="ECO:0000256" key="1">
    <source>
        <dbReference type="SAM" id="MobiDB-lite"/>
    </source>
</evidence>
<dbReference type="Proteomes" id="UP001302367">
    <property type="component" value="Chromosome 10"/>
</dbReference>
<gene>
    <name evidence="2" type="ORF">CB0940_12221</name>
    <name evidence="3" type="ORF">RHO25_013184</name>
</gene>
<sequence length="331" mass="37850">MMSIEQFDSKLKNTEVLRIMRDCTNSRRTTTEQDYRNLLQDLCEHLTYFEAVQLLNRFVFSDTKELELREKDGGSLVSNKYSNMDRQTCQAILENQPAVAKIMKSCENCRLTSTRNGYMSALCALSMHVTMQESIEMLNYFGSITLLKDTDLDKLFRAMKSRKGFTDAFNFVLSHATQPNQKTVVIRGIPVILFHSWWQTLTPPDKEIEGDDDGEEEHEEDDIGDENSSKENSSTHLRSQHHVAPATVQLRFGNSNFRVMTFGTAEPHSRITSSKLFVGWDLEGYFCLVDPAARGCYGDQKLAFARLHGPDDVEVMFGDQPNDITLHYPEE</sequence>
<evidence type="ECO:0000313" key="3">
    <source>
        <dbReference type="EMBL" id="WPB08518.1"/>
    </source>
</evidence>
<feature type="compositionally biased region" description="Acidic residues" evidence="1">
    <location>
        <begin position="208"/>
        <end position="225"/>
    </location>
</feature>
<reference evidence="2 4" key="1">
    <citation type="submission" date="2015-10" db="EMBL/GenBank/DDBJ databases">
        <title>The cercosporin biosynthetic gene cluster was horizontally transferred to several fungal lineages and shown to be expanded in Cercospora beticola based on microsynteny with recipient genomes.</title>
        <authorList>
            <person name="De Jonge R."/>
            <person name="Ebert M.K."/>
            <person name="Suttle J.C."/>
            <person name="Jurick Ii W.M."/>
            <person name="Secor G.A."/>
            <person name="Thomma B.P."/>
            <person name="Van De Peer Y."/>
            <person name="Bolton M.D."/>
        </authorList>
    </citation>
    <scope>NUCLEOTIDE SEQUENCE [LARGE SCALE GENOMIC DNA]</scope>
    <source>
        <strain evidence="2 4">09-40</strain>
    </source>
</reference>
<feature type="region of interest" description="Disordered" evidence="1">
    <location>
        <begin position="204"/>
        <end position="240"/>
    </location>
</feature>
<evidence type="ECO:0000313" key="5">
    <source>
        <dbReference type="Proteomes" id="UP001302367"/>
    </source>
</evidence>
<dbReference type="AlphaFoldDB" id="A0A2G5GKS7"/>
<keyword evidence="5" id="KW-1185">Reference proteome</keyword>
<evidence type="ECO:0000313" key="2">
    <source>
        <dbReference type="EMBL" id="PIA80864.1"/>
    </source>
</evidence>
<organism evidence="2 4">
    <name type="scientific">Cercospora beticola</name>
    <name type="common">Sugarbeet leaf spot fungus</name>
    <dbReference type="NCBI Taxonomy" id="122368"/>
    <lineage>
        <taxon>Eukaryota</taxon>
        <taxon>Fungi</taxon>
        <taxon>Dikarya</taxon>
        <taxon>Ascomycota</taxon>
        <taxon>Pezizomycotina</taxon>
        <taxon>Dothideomycetes</taxon>
        <taxon>Dothideomycetidae</taxon>
        <taxon>Mycosphaerellales</taxon>
        <taxon>Mycosphaerellaceae</taxon>
        <taxon>Cercospora</taxon>
    </lineage>
</organism>
<evidence type="ECO:0000313" key="4">
    <source>
        <dbReference type="Proteomes" id="UP000230605"/>
    </source>
</evidence>
<dbReference type="Proteomes" id="UP000230605">
    <property type="component" value="Unassembled WGS sequence"/>
</dbReference>
<name>A0A2G5GKS7_CERBT</name>
<protein>
    <submittedName>
        <fullName evidence="2">Uncharacterized protein</fullName>
    </submittedName>
</protein>
<dbReference type="EMBL" id="LKMD01000238">
    <property type="protein sequence ID" value="PIA80864.1"/>
    <property type="molecule type" value="Genomic_DNA"/>
</dbReference>